<dbReference type="PANTHER" id="PTHR22912">
    <property type="entry name" value="DISULFIDE OXIDOREDUCTASE"/>
    <property type="match status" value="1"/>
</dbReference>
<protein>
    <recommendedName>
        <fullName evidence="4 16">Dihydrolipoyl dehydrogenase</fullName>
        <ecNumber evidence="3 16">1.8.1.4</ecNumber>
    </recommendedName>
</protein>
<evidence type="ECO:0000313" key="20">
    <source>
        <dbReference type="Proteomes" id="UP000291469"/>
    </source>
</evidence>
<evidence type="ECO:0000256" key="4">
    <source>
        <dbReference type="ARBA" id="ARBA00016961"/>
    </source>
</evidence>
<dbReference type="InterPro" id="IPR016156">
    <property type="entry name" value="FAD/NAD-linked_Rdtase_dimer_sf"/>
</dbReference>
<evidence type="ECO:0000256" key="9">
    <source>
        <dbReference type="ARBA" id="ARBA00023027"/>
    </source>
</evidence>
<keyword evidence="5" id="KW-0963">Cytoplasm</keyword>
<comment type="subcellular location">
    <subcellularLocation>
        <location evidence="1">Cytoplasm</location>
    </subcellularLocation>
</comment>
<feature type="disulfide bond" description="Redox-active" evidence="15">
    <location>
        <begin position="42"/>
        <end position="47"/>
    </location>
</feature>
<evidence type="ECO:0000256" key="16">
    <source>
        <dbReference type="RuleBase" id="RU003692"/>
    </source>
</evidence>
<dbReference type="InterPro" id="IPR006258">
    <property type="entry name" value="Lipoamide_DH"/>
</dbReference>
<dbReference type="AlphaFoldDB" id="A0A411YAJ8"/>
<feature type="binding site" evidence="14">
    <location>
        <position position="51"/>
    </location>
    <ligand>
        <name>FAD</name>
        <dbReference type="ChEBI" id="CHEBI:57692"/>
    </ligand>
</feature>
<keyword evidence="14" id="KW-0547">Nucleotide-binding</keyword>
<feature type="binding site" evidence="14">
    <location>
        <position position="313"/>
    </location>
    <ligand>
        <name>FAD</name>
        <dbReference type="ChEBI" id="CHEBI:57692"/>
    </ligand>
</feature>
<dbReference type="GO" id="GO:0050660">
    <property type="term" value="F:flavin adenine dinucleotide binding"/>
    <property type="evidence" value="ECO:0007669"/>
    <property type="project" value="InterPro"/>
</dbReference>
<dbReference type="SUPFAM" id="SSF51905">
    <property type="entry name" value="FAD/NAD(P)-binding domain"/>
    <property type="match status" value="1"/>
</dbReference>
<evidence type="ECO:0000256" key="1">
    <source>
        <dbReference type="ARBA" id="ARBA00004496"/>
    </source>
</evidence>
<accession>A0A411YAJ8</accession>
<evidence type="ECO:0000256" key="15">
    <source>
        <dbReference type="PIRSR" id="PIRSR000350-4"/>
    </source>
</evidence>
<feature type="binding site" evidence="14">
    <location>
        <position position="273"/>
    </location>
    <ligand>
        <name>NAD(+)</name>
        <dbReference type="ChEBI" id="CHEBI:57540"/>
    </ligand>
</feature>
<dbReference type="Gene3D" id="3.50.50.60">
    <property type="entry name" value="FAD/NAD(P)-binding domain"/>
    <property type="match status" value="2"/>
</dbReference>
<dbReference type="GO" id="GO:0004148">
    <property type="term" value="F:dihydrolipoyl dehydrogenase (NADH) activity"/>
    <property type="evidence" value="ECO:0007669"/>
    <property type="project" value="UniProtKB-EC"/>
</dbReference>
<evidence type="ECO:0000256" key="7">
    <source>
        <dbReference type="ARBA" id="ARBA00022827"/>
    </source>
</evidence>
<gene>
    <name evidence="19" type="primary">lpdA</name>
    <name evidence="19" type="ORF">ER308_00650</name>
</gene>
<dbReference type="InterPro" id="IPR023753">
    <property type="entry name" value="FAD/NAD-binding_dom"/>
</dbReference>
<comment type="catalytic activity">
    <reaction evidence="12 16">
        <text>N(6)-[(R)-dihydrolipoyl]-L-lysyl-[protein] + NAD(+) = N(6)-[(R)-lipoyl]-L-lysyl-[protein] + NADH + H(+)</text>
        <dbReference type="Rhea" id="RHEA:15045"/>
        <dbReference type="Rhea" id="RHEA-COMP:10474"/>
        <dbReference type="Rhea" id="RHEA-COMP:10475"/>
        <dbReference type="ChEBI" id="CHEBI:15378"/>
        <dbReference type="ChEBI" id="CHEBI:57540"/>
        <dbReference type="ChEBI" id="CHEBI:57945"/>
        <dbReference type="ChEBI" id="CHEBI:83099"/>
        <dbReference type="ChEBI" id="CHEBI:83100"/>
        <dbReference type="EC" id="1.8.1.4"/>
    </reaction>
</comment>
<dbReference type="GO" id="GO:0005737">
    <property type="term" value="C:cytoplasm"/>
    <property type="evidence" value="ECO:0007669"/>
    <property type="project" value="UniProtKB-SubCell"/>
</dbReference>
<dbReference type="PIRSF" id="PIRSF000350">
    <property type="entry name" value="Mercury_reductase_MerA"/>
    <property type="match status" value="1"/>
</dbReference>
<evidence type="ECO:0000256" key="5">
    <source>
        <dbReference type="ARBA" id="ARBA00022490"/>
    </source>
</evidence>
<keyword evidence="11 16" id="KW-0676">Redox-active center</keyword>
<comment type="miscellaneous">
    <text evidence="16">The active site is a redox-active disulfide bond.</text>
</comment>
<dbReference type="KEGG" id="erz:ER308_00650"/>
<evidence type="ECO:0000313" key="19">
    <source>
        <dbReference type="EMBL" id="QBI18226.1"/>
    </source>
</evidence>
<keyword evidence="20" id="KW-1185">Reference proteome</keyword>
<organism evidence="19 20">
    <name type="scientific">Egibacter rhizosphaerae</name>
    <dbReference type="NCBI Taxonomy" id="1670831"/>
    <lineage>
        <taxon>Bacteria</taxon>
        <taxon>Bacillati</taxon>
        <taxon>Actinomycetota</taxon>
        <taxon>Nitriliruptoria</taxon>
        <taxon>Egibacterales</taxon>
        <taxon>Egibacteraceae</taxon>
        <taxon>Egibacter</taxon>
    </lineage>
</organism>
<evidence type="ECO:0000259" key="17">
    <source>
        <dbReference type="Pfam" id="PF02852"/>
    </source>
</evidence>
<proteinExistence type="inferred from homology"/>
<dbReference type="InterPro" id="IPR004099">
    <property type="entry name" value="Pyr_nucl-diS_OxRdtase_dimer"/>
</dbReference>
<dbReference type="EC" id="1.8.1.4" evidence="3 16"/>
<evidence type="ECO:0000256" key="8">
    <source>
        <dbReference type="ARBA" id="ARBA00023002"/>
    </source>
</evidence>
<feature type="domain" description="FAD/NAD(P)-binding" evidence="18">
    <location>
        <begin position="5"/>
        <end position="330"/>
    </location>
</feature>
<dbReference type="PROSITE" id="PS00076">
    <property type="entry name" value="PYRIDINE_REDOX_1"/>
    <property type="match status" value="1"/>
</dbReference>
<dbReference type="SUPFAM" id="SSF55424">
    <property type="entry name" value="FAD/NAD-linked reductases, dimerisation (C-terminal) domain"/>
    <property type="match status" value="1"/>
</dbReference>
<dbReference type="Gene3D" id="3.30.390.30">
    <property type="match status" value="1"/>
</dbReference>
<dbReference type="FunFam" id="3.30.390.30:FF:000001">
    <property type="entry name" value="Dihydrolipoyl dehydrogenase"/>
    <property type="match status" value="1"/>
</dbReference>
<evidence type="ECO:0000256" key="11">
    <source>
        <dbReference type="ARBA" id="ARBA00023284"/>
    </source>
</evidence>
<evidence type="ECO:0000256" key="12">
    <source>
        <dbReference type="ARBA" id="ARBA00049187"/>
    </source>
</evidence>
<keyword evidence="7 14" id="KW-0274">FAD</keyword>
<feature type="binding site" evidence="14">
    <location>
        <begin position="182"/>
        <end position="189"/>
    </location>
    <ligand>
        <name>NAD(+)</name>
        <dbReference type="ChEBI" id="CHEBI:57540"/>
    </ligand>
</feature>
<dbReference type="Pfam" id="PF02852">
    <property type="entry name" value="Pyr_redox_dim"/>
    <property type="match status" value="1"/>
</dbReference>
<evidence type="ECO:0000256" key="6">
    <source>
        <dbReference type="ARBA" id="ARBA00022630"/>
    </source>
</evidence>
<dbReference type="InterPro" id="IPR050151">
    <property type="entry name" value="Class-I_Pyr_Nuc-Dis_Oxidored"/>
</dbReference>
<evidence type="ECO:0000256" key="3">
    <source>
        <dbReference type="ARBA" id="ARBA00012608"/>
    </source>
</evidence>
<keyword evidence="6 16" id="KW-0285">Flavoprotein</keyword>
<feature type="binding site" evidence="14">
    <location>
        <position position="114"/>
    </location>
    <ligand>
        <name>FAD</name>
        <dbReference type="ChEBI" id="CHEBI:57692"/>
    </ligand>
</feature>
<dbReference type="NCBIfam" id="TIGR01350">
    <property type="entry name" value="lipoamide_DH"/>
    <property type="match status" value="1"/>
</dbReference>
<feature type="binding site" evidence="14">
    <location>
        <begin position="143"/>
        <end position="145"/>
    </location>
    <ligand>
        <name>FAD</name>
        <dbReference type="ChEBI" id="CHEBI:57692"/>
    </ligand>
</feature>
<comment type="cofactor">
    <cofactor evidence="14 16">
        <name>FAD</name>
        <dbReference type="ChEBI" id="CHEBI:57692"/>
    </cofactor>
    <text evidence="14 16">Binds 1 FAD per subunit.</text>
</comment>
<keyword evidence="10" id="KW-1015">Disulfide bond</keyword>
<dbReference type="InterPro" id="IPR036188">
    <property type="entry name" value="FAD/NAD-bd_sf"/>
</dbReference>
<evidence type="ECO:0000256" key="14">
    <source>
        <dbReference type="PIRSR" id="PIRSR000350-3"/>
    </source>
</evidence>
<comment type="similarity">
    <text evidence="2 16">Belongs to the class-I pyridine nucleotide-disulfide oxidoreductase family.</text>
</comment>
<feature type="domain" description="Pyridine nucleotide-disulphide oxidoreductase dimerisation" evidence="17">
    <location>
        <begin position="350"/>
        <end position="457"/>
    </location>
</feature>
<feature type="active site" description="Proton acceptor" evidence="13">
    <location>
        <position position="447"/>
    </location>
</feature>
<keyword evidence="9 14" id="KW-0520">NAD</keyword>
<dbReference type="Proteomes" id="UP000291469">
    <property type="component" value="Chromosome"/>
</dbReference>
<dbReference type="PANTHER" id="PTHR22912:SF217">
    <property type="entry name" value="DIHYDROLIPOYL DEHYDROGENASE"/>
    <property type="match status" value="1"/>
</dbReference>
<dbReference type="GO" id="GO:0006103">
    <property type="term" value="P:2-oxoglutarate metabolic process"/>
    <property type="evidence" value="ECO:0007669"/>
    <property type="project" value="TreeGrafter"/>
</dbReference>
<dbReference type="InterPro" id="IPR001100">
    <property type="entry name" value="Pyr_nuc-diS_OxRdtase"/>
</dbReference>
<evidence type="ECO:0000256" key="10">
    <source>
        <dbReference type="ARBA" id="ARBA00023157"/>
    </source>
</evidence>
<feature type="binding site" evidence="14">
    <location>
        <position position="206"/>
    </location>
    <ligand>
        <name>NAD(+)</name>
        <dbReference type="ChEBI" id="CHEBI:57540"/>
    </ligand>
</feature>
<evidence type="ECO:0000259" key="18">
    <source>
        <dbReference type="Pfam" id="PF07992"/>
    </source>
</evidence>
<name>A0A411YAJ8_9ACTN</name>
<dbReference type="PRINTS" id="PR00368">
    <property type="entry name" value="FADPNR"/>
</dbReference>
<dbReference type="Pfam" id="PF07992">
    <property type="entry name" value="Pyr_redox_2"/>
    <property type="match status" value="1"/>
</dbReference>
<dbReference type="EMBL" id="CP036402">
    <property type="protein sequence ID" value="QBI18226.1"/>
    <property type="molecule type" value="Genomic_DNA"/>
</dbReference>
<dbReference type="InterPro" id="IPR012999">
    <property type="entry name" value="Pyr_OxRdtase_I_AS"/>
</dbReference>
<evidence type="ECO:0000256" key="13">
    <source>
        <dbReference type="PIRSR" id="PIRSR000350-2"/>
    </source>
</evidence>
<dbReference type="RefSeq" id="WP_131153224.1">
    <property type="nucleotide sequence ID" value="NZ_CP036402.1"/>
</dbReference>
<evidence type="ECO:0000256" key="2">
    <source>
        <dbReference type="ARBA" id="ARBA00007532"/>
    </source>
</evidence>
<sequence>MADTYDLIVLGGGTGGYSTALRAAQLGMHVALVEKDKVGGTCLHWGCIPTKAFLQAAEVAEHAQKSDEFGVRATFEAVEMAAVLEYKKGIVDANHKGLQMTLKARGVETIAGTGHLSDHATVTVRTDEGERTLRANRGVVLATGSVPRQLPIEGAETDGERVIDSDHALYLDYVPNRPVIIGAGAIGVEFASVWNAFGSEQVTLIEALDGVVPNEDVDTQKELGKQLKRRGMTAHTGAKVNAVEKGQDGVRVTFEGAKGEETVEGDVLMVAIGRRPITEGLGYEEAGVRLDRGFVQIDEYARTGPEGLYAVGDILPPYTLGLAHSSFQEGFLVAEQAAELPVVPIDYAGVPRVTYSHPEVGSVGYNEQELTERGVAFEKTTYPFSHNGRAMMMKESGHVKVLAVKDGGRVLGVHIVGPKATDLIAEGQLIYNWEALPTEVGQFIHPHPTLSEAVGEAHLAIAGKALHG</sequence>
<reference evidence="19 20" key="1">
    <citation type="submission" date="2019-01" db="EMBL/GenBank/DDBJ databases">
        <title>Egibacter rhizosphaerae EGI 80759T.</title>
        <authorList>
            <person name="Chen D.-D."/>
            <person name="Tian Y."/>
            <person name="Jiao J.-Y."/>
            <person name="Zhang X.-T."/>
            <person name="Zhang Y.-G."/>
            <person name="Zhang Y."/>
            <person name="Xiao M."/>
            <person name="Shu W.-S."/>
            <person name="Li W.-J."/>
        </authorList>
    </citation>
    <scope>NUCLEOTIDE SEQUENCE [LARGE SCALE GENOMIC DNA]</scope>
    <source>
        <strain evidence="19 20">EGI 80759</strain>
    </source>
</reference>
<dbReference type="PRINTS" id="PR00411">
    <property type="entry name" value="PNDRDTASEI"/>
</dbReference>
<dbReference type="OrthoDB" id="4678789at2"/>
<keyword evidence="8 16" id="KW-0560">Oxidoreductase</keyword>